<dbReference type="PANTHER" id="PTHR42850:SF4">
    <property type="entry name" value="ZINC-DEPENDENT ENDOPOLYPHOSPHATASE"/>
    <property type="match status" value="1"/>
</dbReference>
<sequence>MESSRITYAIGDVHGRADLLEKMLDQIQTDVDQRAVEYRIIFLGDIIDRGPDSRRAMDLVHATLNASPDSRLILGNHEEFFLRVLDCSQESERVLDHWLGKGGFETLASYGLLDCRDVTHLAEEFNKHFPHHVAMMRQAENLIVDGNFVFVHAGVRPNVSLNEQREKDLRWIRDEFLNHTDAHEKFIVHGHTVTASRRPEVYSNRIALDTGAYQSGILASAIVDPVGLVENVSLLTATTDCIPKRQYRYN</sequence>
<dbReference type="AlphaFoldDB" id="A0ABD5JSY5"/>
<evidence type="ECO:0000259" key="1">
    <source>
        <dbReference type="Pfam" id="PF00149"/>
    </source>
</evidence>
<dbReference type="PANTHER" id="PTHR42850">
    <property type="entry name" value="METALLOPHOSPHOESTERASE"/>
    <property type="match status" value="1"/>
</dbReference>
<proteinExistence type="predicted"/>
<dbReference type="EMBL" id="JBBHKQ010000001">
    <property type="protein sequence ID" value="MEJ5899779.1"/>
    <property type="molecule type" value="Genomic_DNA"/>
</dbReference>
<dbReference type="Gene3D" id="3.60.21.10">
    <property type="match status" value="1"/>
</dbReference>
<dbReference type="Proteomes" id="UP001362311">
    <property type="component" value="Unassembled WGS sequence"/>
</dbReference>
<dbReference type="InterPro" id="IPR050126">
    <property type="entry name" value="Ap4A_hydrolase"/>
</dbReference>
<dbReference type="SUPFAM" id="SSF56300">
    <property type="entry name" value="Metallo-dependent phosphatases"/>
    <property type="match status" value="1"/>
</dbReference>
<evidence type="ECO:0000313" key="3">
    <source>
        <dbReference type="Proteomes" id="UP001362311"/>
    </source>
</evidence>
<dbReference type="GO" id="GO:0016787">
    <property type="term" value="F:hydrolase activity"/>
    <property type="evidence" value="ECO:0007669"/>
    <property type="project" value="UniProtKB-ARBA"/>
</dbReference>
<evidence type="ECO:0000313" key="2">
    <source>
        <dbReference type="EMBL" id="MEJ5899779.1"/>
    </source>
</evidence>
<dbReference type="InterPro" id="IPR004843">
    <property type="entry name" value="Calcineurin-like_PHP"/>
</dbReference>
<organism evidence="2 3">
    <name type="scientific">Ochrobactrum teleogrylli</name>
    <dbReference type="NCBI Taxonomy" id="2479765"/>
    <lineage>
        <taxon>Bacteria</taxon>
        <taxon>Pseudomonadati</taxon>
        <taxon>Pseudomonadota</taxon>
        <taxon>Alphaproteobacteria</taxon>
        <taxon>Hyphomicrobiales</taxon>
        <taxon>Brucellaceae</taxon>
        <taxon>Brucella/Ochrobactrum group</taxon>
        <taxon>Ochrobactrum</taxon>
    </lineage>
</organism>
<dbReference type="Pfam" id="PF00149">
    <property type="entry name" value="Metallophos"/>
    <property type="match status" value="1"/>
</dbReference>
<dbReference type="RefSeq" id="WP_339439367.1">
    <property type="nucleotide sequence ID" value="NZ_JBBHKQ010000001.1"/>
</dbReference>
<dbReference type="InterPro" id="IPR029052">
    <property type="entry name" value="Metallo-depent_PP-like"/>
</dbReference>
<comment type="caution">
    <text evidence="2">The sequence shown here is derived from an EMBL/GenBank/DDBJ whole genome shotgun (WGS) entry which is preliminary data.</text>
</comment>
<gene>
    <name evidence="2" type="ORF">WIX40_06615</name>
</gene>
<protein>
    <submittedName>
        <fullName evidence="2">Metallophosphoesterase</fullName>
    </submittedName>
</protein>
<accession>A0ABD5JSY5</accession>
<feature type="domain" description="Calcineurin-like phosphoesterase" evidence="1">
    <location>
        <begin position="9"/>
        <end position="195"/>
    </location>
</feature>
<name>A0ABD5JSY5_9HYPH</name>
<reference evidence="2 3" key="1">
    <citation type="submission" date="2024-03" db="EMBL/GenBank/DDBJ databases">
        <title>Reference genomes for the five species model microbial community.</title>
        <authorList>
            <person name="Padfield D."/>
        </authorList>
    </citation>
    <scope>NUCLEOTIDE SEQUENCE [LARGE SCALE GENOMIC DNA]</scope>
    <source>
        <strain evidence="2 3">AB1</strain>
    </source>
</reference>